<dbReference type="Proteomes" id="UP001266305">
    <property type="component" value="Unassembled WGS sequence"/>
</dbReference>
<name>A0ABQ9W870_SAGOE</name>
<keyword evidence="2" id="KW-1185">Reference proteome</keyword>
<sequence length="59" mass="6301">MLQVKGDGVFSDKCYSAGEPWRFSGVNSGSIEPRKRDSPLLKEQIFQGIGGPGGGRSES</sequence>
<reference evidence="1 2" key="1">
    <citation type="submission" date="2023-05" db="EMBL/GenBank/DDBJ databases">
        <title>B98-5 Cell Line De Novo Hybrid Assembly: An Optical Mapping Approach.</title>
        <authorList>
            <person name="Kananen K."/>
            <person name="Auerbach J.A."/>
            <person name="Kautto E."/>
            <person name="Blachly J.S."/>
        </authorList>
    </citation>
    <scope>NUCLEOTIDE SEQUENCE [LARGE SCALE GENOMIC DNA]</scope>
    <source>
        <strain evidence="1">B95-8</strain>
        <tissue evidence="1">Cell line</tissue>
    </source>
</reference>
<dbReference type="EMBL" id="JASSZA010000002">
    <property type="protein sequence ID" value="KAK2117576.1"/>
    <property type="molecule type" value="Genomic_DNA"/>
</dbReference>
<evidence type="ECO:0000313" key="2">
    <source>
        <dbReference type="Proteomes" id="UP001266305"/>
    </source>
</evidence>
<organism evidence="1 2">
    <name type="scientific">Saguinus oedipus</name>
    <name type="common">Cotton-top tamarin</name>
    <name type="synonym">Oedipomidas oedipus</name>
    <dbReference type="NCBI Taxonomy" id="9490"/>
    <lineage>
        <taxon>Eukaryota</taxon>
        <taxon>Metazoa</taxon>
        <taxon>Chordata</taxon>
        <taxon>Craniata</taxon>
        <taxon>Vertebrata</taxon>
        <taxon>Euteleostomi</taxon>
        <taxon>Mammalia</taxon>
        <taxon>Eutheria</taxon>
        <taxon>Euarchontoglires</taxon>
        <taxon>Primates</taxon>
        <taxon>Haplorrhini</taxon>
        <taxon>Platyrrhini</taxon>
        <taxon>Cebidae</taxon>
        <taxon>Callitrichinae</taxon>
        <taxon>Saguinus</taxon>
    </lineage>
</organism>
<comment type="caution">
    <text evidence="1">The sequence shown here is derived from an EMBL/GenBank/DDBJ whole genome shotgun (WGS) entry which is preliminary data.</text>
</comment>
<gene>
    <name evidence="1" type="ORF">P7K49_004462</name>
</gene>
<accession>A0ABQ9W870</accession>
<evidence type="ECO:0000313" key="1">
    <source>
        <dbReference type="EMBL" id="KAK2117576.1"/>
    </source>
</evidence>
<protein>
    <submittedName>
        <fullName evidence="1">Uncharacterized protein</fullName>
    </submittedName>
</protein>
<proteinExistence type="predicted"/>